<dbReference type="Pfam" id="PF01453">
    <property type="entry name" value="B_lectin"/>
    <property type="match status" value="2"/>
</dbReference>
<keyword evidence="2" id="KW-1015">Disulfide bond</keyword>
<sequence length="635" mass="71820">MATKGRIRMLLSFSCFLVVMGHSYSQRDKLLQGEELKDGDQLVSASGKFKLGFFTPSSMPYSSERYIGVWYYKPEDRTLQYDYTPQIQSTNVVWVANRSSPILHKSATLRIDSSDGNLKIFPNGENPIAITSVEAARNTSVTLEQSGNLFLHELHSNGSIKGMLWQSFDYPSDTLLPGMKLGINLKDGHKWFLQSWLTDDSPALDTVGMDPNVTNQLTIWWQGEIEGTSGHLLNGKFNSWDASGYNFSYNSNDQEKYFDQLFYEIFRMCNSIYSSFHSSFGMMSGDGTTFRESDNKTLDDCRLKCSKNCSCVAYAATNRENDTSCEIWSRGSEFIESNDGNSREIYVKSEDPGFAEEKWWIGLVIAAAVALALLVVLLYSLSYLARRKYKRMERPLNLVGYAWQLWNEGKGLEIPNVIFKSSGIANRNNPILHKSSTIRIDSSDGNFKIFLNGGNPVAITSLGVVRNITSVSLLNSGNLVLHVPDSNNGSIKHLLWQSFDYPTDTLLPEMKLGINFLTGHQWFLQSWLTYNSPEQGRFNVGMDPNVMSQLRVSCRGQGDQTSRDLLNRKFKSWNINGYKFSYFSNEQEKYFNYSVSEDVTSFSMLQIDWNGSLRDDRGQSIASCSVFNLGKRKSA</sequence>
<keyword evidence="4" id="KW-1133">Transmembrane helix</keyword>
<dbReference type="PROSITE" id="PS50927">
    <property type="entry name" value="BULB_LECTIN"/>
    <property type="match status" value="1"/>
</dbReference>
<reference evidence="8" key="2">
    <citation type="submission" date="2023-06" db="EMBL/GenBank/DDBJ databases">
        <authorList>
            <person name="Swenson N.G."/>
            <person name="Wegrzyn J.L."/>
            <person name="Mcevoy S.L."/>
        </authorList>
    </citation>
    <scope>NUCLEOTIDE SEQUENCE</scope>
    <source>
        <strain evidence="8">NS2018</strain>
        <tissue evidence="8">Leaf</tissue>
    </source>
</reference>
<feature type="chain" id="PRO_5041272405" description="Bulb-type lectin domain-containing protein" evidence="5">
    <location>
        <begin position="26"/>
        <end position="635"/>
    </location>
</feature>
<dbReference type="CDD" id="cd01098">
    <property type="entry name" value="PAN_AP_plant"/>
    <property type="match status" value="1"/>
</dbReference>
<dbReference type="Pfam" id="PF08276">
    <property type="entry name" value="PAN_2"/>
    <property type="match status" value="1"/>
</dbReference>
<dbReference type="SMART" id="SM00108">
    <property type="entry name" value="B_lectin"/>
    <property type="match status" value="2"/>
</dbReference>
<dbReference type="PROSITE" id="PS50948">
    <property type="entry name" value="PAN"/>
    <property type="match status" value="1"/>
</dbReference>
<evidence type="ECO:0000313" key="9">
    <source>
        <dbReference type="Proteomes" id="UP001168877"/>
    </source>
</evidence>
<keyword evidence="1 5" id="KW-0732">Signal</keyword>
<comment type="caution">
    <text evidence="8">The sequence shown here is derived from an EMBL/GenBank/DDBJ whole genome shotgun (WGS) entry which is preliminary data.</text>
</comment>
<dbReference type="Proteomes" id="UP001168877">
    <property type="component" value="Unassembled WGS sequence"/>
</dbReference>
<dbReference type="PANTHER" id="PTHR32444:SF226">
    <property type="entry name" value="BULB-TYPE LECTIN DOMAIN-CONTAINING PROTEIN"/>
    <property type="match status" value="1"/>
</dbReference>
<feature type="signal peptide" evidence="5">
    <location>
        <begin position="1"/>
        <end position="25"/>
    </location>
</feature>
<keyword evidence="9" id="KW-1185">Reference proteome</keyword>
<feature type="domain" description="Bulb-type lectin" evidence="6">
    <location>
        <begin position="27"/>
        <end position="164"/>
    </location>
</feature>
<dbReference type="InterPro" id="IPR003609">
    <property type="entry name" value="Pan_app"/>
</dbReference>
<dbReference type="Gene3D" id="2.90.10.10">
    <property type="entry name" value="Bulb-type lectin domain"/>
    <property type="match status" value="1"/>
</dbReference>
<evidence type="ECO:0000256" key="1">
    <source>
        <dbReference type="ARBA" id="ARBA00022729"/>
    </source>
</evidence>
<accession>A0AA39SY83</accession>
<keyword evidence="4" id="KW-0812">Transmembrane</keyword>
<dbReference type="InterPro" id="IPR036426">
    <property type="entry name" value="Bulb-type_lectin_dom_sf"/>
</dbReference>
<dbReference type="AlphaFoldDB" id="A0AA39SY83"/>
<evidence type="ECO:0000256" key="5">
    <source>
        <dbReference type="SAM" id="SignalP"/>
    </source>
</evidence>
<dbReference type="SUPFAM" id="SSF51110">
    <property type="entry name" value="alpha-D-mannose-specific plant lectins"/>
    <property type="match status" value="2"/>
</dbReference>
<evidence type="ECO:0000256" key="2">
    <source>
        <dbReference type="ARBA" id="ARBA00023157"/>
    </source>
</evidence>
<evidence type="ECO:0008006" key="10">
    <source>
        <dbReference type="Google" id="ProtNLM"/>
    </source>
</evidence>
<dbReference type="PANTHER" id="PTHR32444">
    <property type="entry name" value="BULB-TYPE LECTIN DOMAIN-CONTAINING PROTEIN"/>
    <property type="match status" value="1"/>
</dbReference>
<keyword evidence="3" id="KW-0325">Glycoprotein</keyword>
<proteinExistence type="predicted"/>
<protein>
    <recommendedName>
        <fullName evidence="10">Bulb-type lectin domain-containing protein</fullName>
    </recommendedName>
</protein>
<evidence type="ECO:0000256" key="3">
    <source>
        <dbReference type="ARBA" id="ARBA00023180"/>
    </source>
</evidence>
<feature type="domain" description="Apple" evidence="7">
    <location>
        <begin position="269"/>
        <end position="350"/>
    </location>
</feature>
<evidence type="ECO:0000313" key="8">
    <source>
        <dbReference type="EMBL" id="KAK0598230.1"/>
    </source>
</evidence>
<keyword evidence="4" id="KW-0472">Membrane</keyword>
<name>A0AA39SY83_ACESA</name>
<evidence type="ECO:0000256" key="4">
    <source>
        <dbReference type="SAM" id="Phobius"/>
    </source>
</evidence>
<evidence type="ECO:0000259" key="7">
    <source>
        <dbReference type="PROSITE" id="PS50948"/>
    </source>
</evidence>
<evidence type="ECO:0000259" key="6">
    <source>
        <dbReference type="PROSITE" id="PS50927"/>
    </source>
</evidence>
<feature type="transmembrane region" description="Helical" evidence="4">
    <location>
        <begin position="359"/>
        <end position="384"/>
    </location>
</feature>
<organism evidence="8 9">
    <name type="scientific">Acer saccharum</name>
    <name type="common">Sugar maple</name>
    <dbReference type="NCBI Taxonomy" id="4024"/>
    <lineage>
        <taxon>Eukaryota</taxon>
        <taxon>Viridiplantae</taxon>
        <taxon>Streptophyta</taxon>
        <taxon>Embryophyta</taxon>
        <taxon>Tracheophyta</taxon>
        <taxon>Spermatophyta</taxon>
        <taxon>Magnoliopsida</taxon>
        <taxon>eudicotyledons</taxon>
        <taxon>Gunneridae</taxon>
        <taxon>Pentapetalae</taxon>
        <taxon>rosids</taxon>
        <taxon>malvids</taxon>
        <taxon>Sapindales</taxon>
        <taxon>Sapindaceae</taxon>
        <taxon>Hippocastanoideae</taxon>
        <taxon>Acereae</taxon>
        <taxon>Acer</taxon>
    </lineage>
</organism>
<reference evidence="8" key="1">
    <citation type="journal article" date="2022" name="Plant J.">
        <title>Strategies of tolerance reflected in two North American maple genomes.</title>
        <authorList>
            <person name="McEvoy S.L."/>
            <person name="Sezen U.U."/>
            <person name="Trouern-Trend A."/>
            <person name="McMahon S.M."/>
            <person name="Schaberg P.G."/>
            <person name="Yang J."/>
            <person name="Wegrzyn J.L."/>
            <person name="Swenson N.G."/>
        </authorList>
    </citation>
    <scope>NUCLEOTIDE SEQUENCE</scope>
    <source>
        <strain evidence="8">NS2018</strain>
    </source>
</reference>
<dbReference type="InterPro" id="IPR001480">
    <property type="entry name" value="Bulb-type_lectin_dom"/>
</dbReference>
<gene>
    <name evidence="8" type="ORF">LWI29_032729</name>
</gene>
<dbReference type="EMBL" id="JAUESC010000004">
    <property type="protein sequence ID" value="KAK0598230.1"/>
    <property type="molecule type" value="Genomic_DNA"/>
</dbReference>